<evidence type="ECO:0000256" key="4">
    <source>
        <dbReference type="PROSITE-ProRule" id="PRU00169"/>
    </source>
</evidence>
<dbReference type="SMART" id="SM00421">
    <property type="entry name" value="HTH_LUXR"/>
    <property type="match status" value="1"/>
</dbReference>
<keyword evidence="1" id="KW-0805">Transcription regulation</keyword>
<reference evidence="7" key="2">
    <citation type="journal article" date="2021" name="Sci. Rep.">
        <title>The distribution of antibiotic resistance genes in chicken gut microbiota commensals.</title>
        <authorList>
            <person name="Juricova H."/>
            <person name="Matiasovicova J."/>
            <person name="Kubasova T."/>
            <person name="Cejkova D."/>
            <person name="Rychlik I."/>
        </authorList>
    </citation>
    <scope>NUCLEOTIDE SEQUENCE</scope>
    <source>
        <strain evidence="7">An836</strain>
    </source>
</reference>
<dbReference type="RefSeq" id="WP_204469506.1">
    <property type="nucleotide sequence ID" value="NZ_JACLYU010000017.1"/>
</dbReference>
<keyword evidence="8" id="KW-1185">Reference proteome</keyword>
<reference evidence="7" key="1">
    <citation type="submission" date="2020-08" db="EMBL/GenBank/DDBJ databases">
        <authorList>
            <person name="Cejkova D."/>
            <person name="Kubasova T."/>
            <person name="Jahodarova E."/>
            <person name="Rychlik I."/>
        </authorList>
    </citation>
    <scope>NUCLEOTIDE SEQUENCE</scope>
    <source>
        <strain evidence="7">An836</strain>
    </source>
</reference>
<dbReference type="InterPro" id="IPR001789">
    <property type="entry name" value="Sig_transdc_resp-reg_receiver"/>
</dbReference>
<dbReference type="Gene3D" id="1.10.10.10">
    <property type="entry name" value="Winged helix-like DNA-binding domain superfamily/Winged helix DNA-binding domain"/>
    <property type="match status" value="1"/>
</dbReference>
<dbReference type="Gene3D" id="3.40.50.2300">
    <property type="match status" value="1"/>
</dbReference>
<feature type="modified residue" description="4-aspartylphosphate" evidence="4">
    <location>
        <position position="72"/>
    </location>
</feature>
<dbReference type="Pfam" id="PF00072">
    <property type="entry name" value="Response_reg"/>
    <property type="match status" value="1"/>
</dbReference>
<dbReference type="PANTHER" id="PTHR44688:SF16">
    <property type="entry name" value="DNA-BINDING TRANSCRIPTIONAL ACTIVATOR DEVR_DOSR"/>
    <property type="match status" value="1"/>
</dbReference>
<accession>A0A939BA39</accession>
<dbReference type="SMART" id="SM00448">
    <property type="entry name" value="REC"/>
    <property type="match status" value="1"/>
</dbReference>
<keyword evidence="3" id="KW-0804">Transcription</keyword>
<dbReference type="SUPFAM" id="SSF52172">
    <property type="entry name" value="CheY-like"/>
    <property type="match status" value="1"/>
</dbReference>
<evidence type="ECO:0000313" key="7">
    <source>
        <dbReference type="EMBL" id="MBM6700188.1"/>
    </source>
</evidence>
<evidence type="ECO:0000259" key="6">
    <source>
        <dbReference type="PROSITE" id="PS50110"/>
    </source>
</evidence>
<evidence type="ECO:0000313" key="8">
    <source>
        <dbReference type="Proteomes" id="UP000718821"/>
    </source>
</evidence>
<dbReference type="PROSITE" id="PS00622">
    <property type="entry name" value="HTH_LUXR_1"/>
    <property type="match status" value="1"/>
</dbReference>
<sequence length="266" mass="27239">MDGTALEAWRNAGAVPTLVAAVDNDRMALLALRGILPQLLPGARWTWGVQTADEAVAAALDPDTRPRLLLVDMSLGESTGVAVCRRIRMRTDRVLLLAITAFSTATYADLVAEAGAQGIVAKADVPRLAAALRTVAAGGTYDPVRAGDGAVPASRAAAMAADGAGAASPSSPRFLAAAEAHRRLLDGAGAGAGPFGGGDGARGGNLPRLGAREAETLHLLSRGMSYEQIAAQWDVAASTVRTHAHRAVEKLGANSLAHAIALFLSR</sequence>
<dbReference type="InterPro" id="IPR016032">
    <property type="entry name" value="Sig_transdc_resp-reg_C-effctor"/>
</dbReference>
<dbReference type="GO" id="GO:0006355">
    <property type="term" value="P:regulation of DNA-templated transcription"/>
    <property type="evidence" value="ECO:0007669"/>
    <property type="project" value="InterPro"/>
</dbReference>
<feature type="domain" description="Response regulatory" evidence="6">
    <location>
        <begin position="18"/>
        <end position="137"/>
    </location>
</feature>
<dbReference type="PROSITE" id="PS50043">
    <property type="entry name" value="HTH_LUXR_2"/>
    <property type="match status" value="1"/>
</dbReference>
<dbReference type="PROSITE" id="PS50110">
    <property type="entry name" value="RESPONSE_REGULATORY"/>
    <property type="match status" value="1"/>
</dbReference>
<keyword evidence="4" id="KW-0597">Phosphoprotein</keyword>
<dbReference type="Proteomes" id="UP000718821">
    <property type="component" value="Unassembled WGS sequence"/>
</dbReference>
<evidence type="ECO:0000256" key="3">
    <source>
        <dbReference type="ARBA" id="ARBA00023163"/>
    </source>
</evidence>
<name>A0A939BA39_9BIFI</name>
<evidence type="ECO:0000256" key="2">
    <source>
        <dbReference type="ARBA" id="ARBA00023125"/>
    </source>
</evidence>
<proteinExistence type="predicted"/>
<gene>
    <name evidence="7" type="ORF">H7U32_07775</name>
</gene>
<dbReference type="CDD" id="cd06170">
    <property type="entry name" value="LuxR_C_like"/>
    <property type="match status" value="1"/>
</dbReference>
<dbReference type="GO" id="GO:0003677">
    <property type="term" value="F:DNA binding"/>
    <property type="evidence" value="ECO:0007669"/>
    <property type="project" value="UniProtKB-KW"/>
</dbReference>
<dbReference type="PANTHER" id="PTHR44688">
    <property type="entry name" value="DNA-BINDING TRANSCRIPTIONAL ACTIVATOR DEVR_DOSR"/>
    <property type="match status" value="1"/>
</dbReference>
<dbReference type="EMBL" id="JACLYU010000017">
    <property type="protein sequence ID" value="MBM6700188.1"/>
    <property type="molecule type" value="Genomic_DNA"/>
</dbReference>
<organism evidence="7 8">
    <name type="scientific">Bifidobacterium pullorum subsp. saeculare</name>
    <dbReference type="NCBI Taxonomy" id="78257"/>
    <lineage>
        <taxon>Bacteria</taxon>
        <taxon>Bacillati</taxon>
        <taxon>Actinomycetota</taxon>
        <taxon>Actinomycetes</taxon>
        <taxon>Bifidobacteriales</taxon>
        <taxon>Bifidobacteriaceae</taxon>
        <taxon>Bifidobacterium</taxon>
    </lineage>
</organism>
<dbReference type="InterPro" id="IPR000792">
    <property type="entry name" value="Tscrpt_reg_LuxR_C"/>
</dbReference>
<keyword evidence="2" id="KW-0238">DNA-binding</keyword>
<dbReference type="InterPro" id="IPR011006">
    <property type="entry name" value="CheY-like_superfamily"/>
</dbReference>
<evidence type="ECO:0000256" key="1">
    <source>
        <dbReference type="ARBA" id="ARBA00023015"/>
    </source>
</evidence>
<dbReference type="AlphaFoldDB" id="A0A939BA39"/>
<protein>
    <submittedName>
        <fullName evidence="7">Response regulator transcription factor</fullName>
    </submittedName>
</protein>
<dbReference type="GO" id="GO:0000160">
    <property type="term" value="P:phosphorelay signal transduction system"/>
    <property type="evidence" value="ECO:0007669"/>
    <property type="project" value="InterPro"/>
</dbReference>
<dbReference type="PRINTS" id="PR00038">
    <property type="entry name" value="HTHLUXR"/>
</dbReference>
<dbReference type="SUPFAM" id="SSF46894">
    <property type="entry name" value="C-terminal effector domain of the bipartite response regulators"/>
    <property type="match status" value="1"/>
</dbReference>
<comment type="caution">
    <text evidence="7">The sequence shown here is derived from an EMBL/GenBank/DDBJ whole genome shotgun (WGS) entry which is preliminary data.</text>
</comment>
<feature type="domain" description="HTH luxR-type" evidence="5">
    <location>
        <begin position="202"/>
        <end position="266"/>
    </location>
</feature>
<evidence type="ECO:0000259" key="5">
    <source>
        <dbReference type="PROSITE" id="PS50043"/>
    </source>
</evidence>
<dbReference type="Pfam" id="PF00196">
    <property type="entry name" value="GerE"/>
    <property type="match status" value="1"/>
</dbReference>
<dbReference type="InterPro" id="IPR036388">
    <property type="entry name" value="WH-like_DNA-bd_sf"/>
</dbReference>